<proteinExistence type="predicted"/>
<evidence type="ECO:0000256" key="1">
    <source>
        <dbReference type="SAM" id="MobiDB-lite"/>
    </source>
</evidence>
<dbReference type="Proteomes" id="UP000008783">
    <property type="component" value="Unassembled WGS sequence"/>
</dbReference>
<sequence length="117" mass="12805">MTVSKGITTKDLYRMRRILFIVSVFLALMESTTVATLWPPTPRSGDDQRRPNTRIKGTSQSQCFGGFSCGSVGLAGACDHDPFGGLSSSNIRELGLRFGARSLLYTNGYRFGLAMIF</sequence>
<reference evidence="3" key="2">
    <citation type="journal article" date="2011" name="Proc. Natl. Acad. Sci. U.S.A.">
        <title>Obligate biotrophy features unraveled by the genomic analysis of rust fungi.</title>
        <authorList>
            <person name="Duplessis S."/>
            <person name="Cuomo C.A."/>
            <person name="Lin Y.-C."/>
            <person name="Aerts A."/>
            <person name="Tisserant E."/>
            <person name="Veneault-Fourrey C."/>
            <person name="Joly D.L."/>
            <person name="Hacquard S."/>
            <person name="Amselem J."/>
            <person name="Cantarel B.L."/>
            <person name="Chiu R."/>
            <person name="Coutinho P.M."/>
            <person name="Feau N."/>
            <person name="Field M."/>
            <person name="Frey P."/>
            <person name="Gelhaye E."/>
            <person name="Goldberg J."/>
            <person name="Grabherr M.G."/>
            <person name="Kodira C.D."/>
            <person name="Kohler A."/>
            <person name="Kuees U."/>
            <person name="Lindquist E.A."/>
            <person name="Lucas S.M."/>
            <person name="Mago R."/>
            <person name="Mauceli E."/>
            <person name="Morin E."/>
            <person name="Murat C."/>
            <person name="Pangilinan J.L."/>
            <person name="Park R."/>
            <person name="Pearson M."/>
            <person name="Quesneville H."/>
            <person name="Rouhier N."/>
            <person name="Sakthikumar S."/>
            <person name="Salamov A.A."/>
            <person name="Schmutz J."/>
            <person name="Selles B."/>
            <person name="Shapiro H."/>
            <person name="Tanguay P."/>
            <person name="Tuskan G.A."/>
            <person name="Henrissat B."/>
            <person name="Van de Peer Y."/>
            <person name="Rouze P."/>
            <person name="Ellis J.G."/>
            <person name="Dodds P.N."/>
            <person name="Schein J.E."/>
            <person name="Zhong S."/>
            <person name="Hamelin R.C."/>
            <person name="Grigoriev I.V."/>
            <person name="Szabo L.J."/>
            <person name="Martin F."/>
        </authorList>
    </citation>
    <scope>NUCLEOTIDE SEQUENCE [LARGE SCALE GENOMIC DNA]</scope>
    <source>
        <strain evidence="3">CRL 75-36-700-3 / race SCCL</strain>
    </source>
</reference>
<feature type="region of interest" description="Disordered" evidence="1">
    <location>
        <begin position="38"/>
        <end position="58"/>
    </location>
</feature>
<dbReference type="KEGG" id="pgr:PGTG_00838"/>
<name>E3JTY6_PUCGT</name>
<dbReference type="HOGENOM" id="CLU_2085957_0_0_1"/>
<reference key="1">
    <citation type="submission" date="2007-01" db="EMBL/GenBank/DDBJ databases">
        <title>The Genome Sequence of Puccinia graminis f. sp. tritici Strain CRL 75-36-700-3.</title>
        <authorList>
            <consortium name="The Broad Institute Genome Sequencing Platform"/>
            <person name="Birren B."/>
            <person name="Lander E."/>
            <person name="Galagan J."/>
            <person name="Nusbaum C."/>
            <person name="Devon K."/>
            <person name="Cuomo C."/>
            <person name="Jaffe D."/>
            <person name="Butler J."/>
            <person name="Alvarez P."/>
            <person name="Gnerre S."/>
            <person name="Grabherr M."/>
            <person name="Mauceli E."/>
            <person name="Brockman W."/>
            <person name="Young S."/>
            <person name="LaButti K."/>
            <person name="Sykes S."/>
            <person name="DeCaprio D."/>
            <person name="Crawford M."/>
            <person name="Koehrsen M."/>
            <person name="Engels R."/>
            <person name="Montgomery P."/>
            <person name="Pearson M."/>
            <person name="Howarth C."/>
            <person name="Larson L."/>
            <person name="White J."/>
            <person name="Zeng Q."/>
            <person name="Kodira C."/>
            <person name="Yandava C."/>
            <person name="Alvarado L."/>
            <person name="O'Leary S."/>
            <person name="Szabo L."/>
            <person name="Dean R."/>
            <person name="Schein J."/>
        </authorList>
    </citation>
    <scope>NUCLEOTIDE SEQUENCE</scope>
    <source>
        <strain>CRL 75-36-700-3</strain>
    </source>
</reference>
<accession>E3JTY6</accession>
<organism evidence="2 3">
    <name type="scientific">Puccinia graminis f. sp. tritici (strain CRL 75-36-700-3 / race SCCL)</name>
    <name type="common">Black stem rust fungus</name>
    <dbReference type="NCBI Taxonomy" id="418459"/>
    <lineage>
        <taxon>Eukaryota</taxon>
        <taxon>Fungi</taxon>
        <taxon>Dikarya</taxon>
        <taxon>Basidiomycota</taxon>
        <taxon>Pucciniomycotina</taxon>
        <taxon>Pucciniomycetes</taxon>
        <taxon>Pucciniales</taxon>
        <taxon>Pucciniaceae</taxon>
        <taxon>Puccinia</taxon>
    </lineage>
</organism>
<dbReference type="AlphaFoldDB" id="E3JTY6"/>
<dbReference type="InParanoid" id="E3JTY6"/>
<dbReference type="EMBL" id="DS178264">
    <property type="protein sequence ID" value="EFP75507.2"/>
    <property type="molecule type" value="Genomic_DNA"/>
</dbReference>
<keyword evidence="3" id="KW-1185">Reference proteome</keyword>
<dbReference type="VEuPathDB" id="FungiDB:PGTG_00838"/>
<dbReference type="RefSeq" id="XP_003319926.2">
    <property type="nucleotide sequence ID" value="XM_003319878.2"/>
</dbReference>
<gene>
    <name evidence="2" type="ORF">PGTG_00838</name>
</gene>
<dbReference type="GeneID" id="10543222"/>
<evidence type="ECO:0000313" key="3">
    <source>
        <dbReference type="Proteomes" id="UP000008783"/>
    </source>
</evidence>
<evidence type="ECO:0000313" key="2">
    <source>
        <dbReference type="EMBL" id="EFP75507.2"/>
    </source>
</evidence>
<protein>
    <submittedName>
        <fullName evidence="2">Uncharacterized protein</fullName>
    </submittedName>
</protein>
<dbReference type="OrthoDB" id="10290066at2759"/>